<dbReference type="Pfam" id="PF13365">
    <property type="entry name" value="Trypsin_2"/>
    <property type="match status" value="1"/>
</dbReference>
<dbReference type="Gene3D" id="2.30.42.10">
    <property type="match status" value="2"/>
</dbReference>
<dbReference type="PRINTS" id="PR00834">
    <property type="entry name" value="PROTEASES2C"/>
</dbReference>
<gene>
    <name evidence="18" type="ORF">DSCW_30170</name>
</gene>
<dbReference type="Proteomes" id="UP000427769">
    <property type="component" value="Chromosome"/>
</dbReference>
<dbReference type="OrthoDB" id="9758917at2"/>
<reference evidence="18 19" key="1">
    <citation type="submission" date="2019-11" db="EMBL/GenBank/DDBJ databases">
        <title>Comparative genomics of hydrocarbon-degrading Desulfosarcina strains.</title>
        <authorList>
            <person name="Watanabe M."/>
            <person name="Kojima H."/>
            <person name="Fukui M."/>
        </authorList>
    </citation>
    <scope>NUCLEOTIDE SEQUENCE [LARGE SCALE GENOMIC DNA]</scope>
    <source>
        <strain evidence="18 19">PP31</strain>
    </source>
</reference>
<dbReference type="InterPro" id="IPR001478">
    <property type="entry name" value="PDZ"/>
</dbReference>
<dbReference type="RefSeq" id="WP_155304505.1">
    <property type="nucleotide sequence ID" value="NZ_AP021875.1"/>
</dbReference>
<evidence type="ECO:0000256" key="6">
    <source>
        <dbReference type="ARBA" id="ARBA00022670"/>
    </source>
</evidence>
<dbReference type="SUPFAM" id="SSF50156">
    <property type="entry name" value="PDZ domain-like"/>
    <property type="match status" value="2"/>
</dbReference>
<dbReference type="GO" id="GO:0042597">
    <property type="term" value="C:periplasmic space"/>
    <property type="evidence" value="ECO:0007669"/>
    <property type="project" value="UniProtKB-SubCell"/>
</dbReference>
<evidence type="ECO:0000256" key="1">
    <source>
        <dbReference type="ARBA" id="ARBA00001772"/>
    </source>
</evidence>
<dbReference type="KEGG" id="dwd:DSCW_30170"/>
<dbReference type="EC" id="3.4.21.107" evidence="4"/>
<dbReference type="InterPro" id="IPR036034">
    <property type="entry name" value="PDZ_sf"/>
</dbReference>
<keyword evidence="11" id="KW-0720">Serine protease</keyword>
<feature type="signal peptide" evidence="16">
    <location>
        <begin position="1"/>
        <end position="27"/>
    </location>
</feature>
<feature type="binding site" evidence="15">
    <location>
        <begin position="211"/>
        <end position="213"/>
    </location>
    <ligand>
        <name>substrate</name>
    </ligand>
</feature>
<evidence type="ECO:0000256" key="13">
    <source>
        <dbReference type="ARBA" id="ARBA00032850"/>
    </source>
</evidence>
<dbReference type="GO" id="GO:0006508">
    <property type="term" value="P:proteolysis"/>
    <property type="evidence" value="ECO:0007669"/>
    <property type="project" value="UniProtKB-KW"/>
</dbReference>
<comment type="similarity">
    <text evidence="3">Belongs to the peptidase S1C family.</text>
</comment>
<dbReference type="FunFam" id="2.40.10.120:FF:000007">
    <property type="entry name" value="Periplasmic serine endoprotease DegP-like"/>
    <property type="match status" value="1"/>
</dbReference>
<keyword evidence="7 16" id="KW-0732">Signal</keyword>
<evidence type="ECO:0000256" key="7">
    <source>
        <dbReference type="ARBA" id="ARBA00022729"/>
    </source>
</evidence>
<accession>A0A5K7Z4I4</accession>
<dbReference type="AlphaFoldDB" id="A0A5K7Z4I4"/>
<feature type="domain" description="PDZ" evidence="17">
    <location>
        <begin position="268"/>
        <end position="347"/>
    </location>
</feature>
<evidence type="ECO:0000256" key="8">
    <source>
        <dbReference type="ARBA" id="ARBA00022737"/>
    </source>
</evidence>
<feature type="active site" description="Charge relay system" evidence="14">
    <location>
        <position position="213"/>
    </location>
</feature>
<keyword evidence="6 18" id="KW-0645">Protease</keyword>
<evidence type="ECO:0000256" key="15">
    <source>
        <dbReference type="PIRSR" id="PIRSR611782-2"/>
    </source>
</evidence>
<evidence type="ECO:0000256" key="9">
    <source>
        <dbReference type="ARBA" id="ARBA00022764"/>
    </source>
</evidence>
<dbReference type="PANTHER" id="PTHR22939">
    <property type="entry name" value="SERINE PROTEASE FAMILY S1C HTRA-RELATED"/>
    <property type="match status" value="1"/>
</dbReference>
<name>A0A5K7Z4I4_9BACT</name>
<feature type="active site" description="Charge relay system" evidence="14">
    <location>
        <position position="109"/>
    </location>
</feature>
<feature type="active site" description="Charge relay system" evidence="14">
    <location>
        <position position="139"/>
    </location>
</feature>
<keyword evidence="12" id="KW-0346">Stress response</keyword>
<evidence type="ECO:0000256" key="16">
    <source>
        <dbReference type="SAM" id="SignalP"/>
    </source>
</evidence>
<evidence type="ECO:0000256" key="4">
    <source>
        <dbReference type="ARBA" id="ARBA00013035"/>
    </source>
</evidence>
<dbReference type="InterPro" id="IPR009003">
    <property type="entry name" value="Peptidase_S1_PA"/>
</dbReference>
<dbReference type="EMBL" id="AP021875">
    <property type="protein sequence ID" value="BBO75600.1"/>
    <property type="molecule type" value="Genomic_DNA"/>
</dbReference>
<feature type="binding site" evidence="15">
    <location>
        <position position="139"/>
    </location>
    <ligand>
        <name>substrate</name>
    </ligand>
</feature>
<dbReference type="Pfam" id="PF13180">
    <property type="entry name" value="PDZ_2"/>
    <property type="match status" value="2"/>
</dbReference>
<feature type="binding site" evidence="15">
    <location>
        <position position="109"/>
    </location>
    <ligand>
        <name>substrate</name>
    </ligand>
</feature>
<evidence type="ECO:0000256" key="12">
    <source>
        <dbReference type="ARBA" id="ARBA00023016"/>
    </source>
</evidence>
<sequence length="468" mass="49697">MKKSLLLAIVFVIMALLLVAAAPVTDAADRFQSSFSGLVKKTGPGVVNIVATKLVQASEQDQSPFGPDNPFKDFFDHYFGNRMPHEYRQGALGTGFIIDRDGLILTNNHVVEDTTELKVKLADEREFKADIVGRDPKTDVALIRITSDKPLPFLPLGDSDALEVGDWVVAIGNPFGLGNTVTSGIVSAKYRQIGTGAYDNFIQTDASINPGNSGGPLLNINGEVIGINSAIFSQSGGSVGIGFAIPINMVRELLPQLRQGKVRRAYLGVIIQDITTALKAKLGLDSEYGALVSDVVPDGPAAAAGIQRGDVILSLDGKPVKNSRELPLMVASKPIGKSVMLEVVRQGKRLSVKVVTLEMSEEKPSDAEARIDVGPELGLALQALTPEIARGYGLWRSLGLLIVQVAPGSPAGEAGLQPGDIIVEAEQSPVADVASLRKILDRHAANDTILLLVDRDGTTIFVTMVLPS</sequence>
<dbReference type="NCBIfam" id="TIGR02037">
    <property type="entry name" value="degP_htrA_DO"/>
    <property type="match status" value="1"/>
</dbReference>
<comment type="subcellular location">
    <subcellularLocation>
        <location evidence="2">Periplasm</location>
    </subcellularLocation>
</comment>
<evidence type="ECO:0000256" key="11">
    <source>
        <dbReference type="ARBA" id="ARBA00022825"/>
    </source>
</evidence>
<dbReference type="PROSITE" id="PS50106">
    <property type="entry name" value="PDZ"/>
    <property type="match status" value="2"/>
</dbReference>
<dbReference type="SMART" id="SM00228">
    <property type="entry name" value="PDZ"/>
    <property type="match status" value="2"/>
</dbReference>
<evidence type="ECO:0000313" key="18">
    <source>
        <dbReference type="EMBL" id="BBO75600.1"/>
    </source>
</evidence>
<feature type="chain" id="PRO_5038949472" description="Probable periplasmic serine endoprotease DegP-like" evidence="16">
    <location>
        <begin position="28"/>
        <end position="468"/>
    </location>
</feature>
<evidence type="ECO:0000313" key="19">
    <source>
        <dbReference type="Proteomes" id="UP000427769"/>
    </source>
</evidence>
<dbReference type="CDD" id="cd10839">
    <property type="entry name" value="cpPDZ1_DegP-like"/>
    <property type="match status" value="1"/>
</dbReference>
<evidence type="ECO:0000259" key="17">
    <source>
        <dbReference type="PROSITE" id="PS50106"/>
    </source>
</evidence>
<evidence type="ECO:0000256" key="3">
    <source>
        <dbReference type="ARBA" id="ARBA00010541"/>
    </source>
</evidence>
<organism evidence="18 19">
    <name type="scientific">Desulfosarcina widdelii</name>
    <dbReference type="NCBI Taxonomy" id="947919"/>
    <lineage>
        <taxon>Bacteria</taxon>
        <taxon>Pseudomonadati</taxon>
        <taxon>Thermodesulfobacteriota</taxon>
        <taxon>Desulfobacteria</taxon>
        <taxon>Desulfobacterales</taxon>
        <taxon>Desulfosarcinaceae</taxon>
        <taxon>Desulfosarcina</taxon>
    </lineage>
</organism>
<proteinExistence type="inferred from homology"/>
<keyword evidence="10" id="KW-0378">Hydrolase</keyword>
<keyword evidence="9" id="KW-0574">Periplasm</keyword>
<comment type="catalytic activity">
    <reaction evidence="1">
        <text>Acts on substrates that are at least partially unfolded. The cleavage site P1 residue is normally between a pair of hydrophobic residues, such as Val-|-Val.</text>
        <dbReference type="EC" id="3.4.21.107"/>
    </reaction>
</comment>
<keyword evidence="19" id="KW-1185">Reference proteome</keyword>
<dbReference type="GO" id="GO:0004252">
    <property type="term" value="F:serine-type endopeptidase activity"/>
    <property type="evidence" value="ECO:0007669"/>
    <property type="project" value="InterPro"/>
</dbReference>
<dbReference type="Gene3D" id="2.40.10.120">
    <property type="match status" value="1"/>
</dbReference>
<dbReference type="InterPro" id="IPR001940">
    <property type="entry name" value="Peptidase_S1C"/>
</dbReference>
<evidence type="ECO:0000256" key="5">
    <source>
        <dbReference type="ARBA" id="ARBA00013958"/>
    </source>
</evidence>
<evidence type="ECO:0000256" key="10">
    <source>
        <dbReference type="ARBA" id="ARBA00022801"/>
    </source>
</evidence>
<protein>
    <recommendedName>
        <fullName evidence="5">Probable periplasmic serine endoprotease DegP-like</fullName>
        <ecNumber evidence="4">3.4.21.107</ecNumber>
    </recommendedName>
    <alternativeName>
        <fullName evidence="13">Protease Do</fullName>
    </alternativeName>
</protein>
<dbReference type="PANTHER" id="PTHR22939:SF130">
    <property type="entry name" value="PERIPLASMIC SERINE ENDOPROTEASE DEGP-LIKE-RELATED"/>
    <property type="match status" value="1"/>
</dbReference>
<dbReference type="InterPro" id="IPR011782">
    <property type="entry name" value="Pept_S1C_Do"/>
</dbReference>
<evidence type="ECO:0000256" key="2">
    <source>
        <dbReference type="ARBA" id="ARBA00004418"/>
    </source>
</evidence>
<keyword evidence="8" id="KW-0677">Repeat</keyword>
<dbReference type="SUPFAM" id="SSF50494">
    <property type="entry name" value="Trypsin-like serine proteases"/>
    <property type="match status" value="1"/>
</dbReference>
<feature type="domain" description="PDZ" evidence="17">
    <location>
        <begin position="354"/>
        <end position="457"/>
    </location>
</feature>
<evidence type="ECO:0000256" key="14">
    <source>
        <dbReference type="PIRSR" id="PIRSR611782-1"/>
    </source>
</evidence>